<evidence type="ECO:0000313" key="3">
    <source>
        <dbReference type="Proteomes" id="UP000185161"/>
    </source>
</evidence>
<dbReference type="OrthoDB" id="6064768at2"/>
<dbReference type="Proteomes" id="UP000286681">
    <property type="component" value="Unassembled WGS sequence"/>
</dbReference>
<evidence type="ECO:0000313" key="4">
    <source>
        <dbReference type="Proteomes" id="UP000286681"/>
    </source>
</evidence>
<dbReference type="EMBL" id="CP018820">
    <property type="protein sequence ID" value="APR51685.1"/>
    <property type="molecule type" value="Genomic_DNA"/>
</dbReference>
<dbReference type="GeneID" id="44131689"/>
<proteinExistence type="predicted"/>
<dbReference type="Proteomes" id="UP000185161">
    <property type="component" value="Chromosome"/>
</dbReference>
<organism evidence="1 3">
    <name type="scientific">Sphingomonas koreensis</name>
    <dbReference type="NCBI Taxonomy" id="93064"/>
    <lineage>
        <taxon>Bacteria</taxon>
        <taxon>Pseudomonadati</taxon>
        <taxon>Pseudomonadota</taxon>
        <taxon>Alphaproteobacteria</taxon>
        <taxon>Sphingomonadales</taxon>
        <taxon>Sphingomonadaceae</taxon>
        <taxon>Sphingomonas</taxon>
    </lineage>
</organism>
<accession>A0A1L6J6Z3</accession>
<sequence length="266" mass="28959">MVTLHAWAKPANLIGKWADHTWVTTYDNRQAQPGSLEEVASAGEHLWMCWGAFHPRGGAPGHADGLIVTGDGRLPLAGCVVQANADSVKVPAARGTVSLYGIHGVCHQVANQVLHATATANAPPVSVRGSRGYYKSVYFYRQYGRRDSAWAAKLDACLEGSGVDAMFDDGDDFTLRAQRVLTDRNDLLGDLLARRRDFDAELDAMGERADIAAEEIDARLRNHLVEVAGQLGQQRFEAIFEQDVEDEMNLIDRDIFAASRADPAAG</sequence>
<evidence type="ECO:0000313" key="2">
    <source>
        <dbReference type="EMBL" id="RSV08284.1"/>
    </source>
</evidence>
<dbReference type="AlphaFoldDB" id="A0A1L6J6Z3"/>
<reference evidence="1" key="1">
    <citation type="submission" date="2016-12" db="EMBL/GenBank/DDBJ databases">
        <title>Whole genome sequencing of Sphingomonas koreensis.</title>
        <authorList>
            <person name="Conlan S."/>
            <person name="Thomas P.J."/>
            <person name="Mullikin J."/>
            <person name="Palmore T.N."/>
            <person name="Frank K.M."/>
            <person name="Segre J.A."/>
        </authorList>
    </citation>
    <scope>NUCLEOTIDE SEQUENCE</scope>
    <source>
        <strain evidence="1">ABOJV</strain>
    </source>
</reference>
<gene>
    <name evidence="1" type="ORF">BRX40_03860</name>
    <name evidence="2" type="ORF">CA257_02150</name>
</gene>
<evidence type="ECO:0000313" key="1">
    <source>
        <dbReference type="EMBL" id="APR51685.1"/>
    </source>
</evidence>
<dbReference type="STRING" id="93064.BRX40_03860"/>
<keyword evidence="3" id="KW-1185">Reference proteome</keyword>
<dbReference type="RefSeq" id="WP_075150724.1">
    <property type="nucleotide sequence ID" value="NZ_CP018820.1"/>
</dbReference>
<protein>
    <submittedName>
        <fullName evidence="1">Uncharacterized protein</fullName>
    </submittedName>
</protein>
<dbReference type="EMBL" id="QQWO01000001">
    <property type="protein sequence ID" value="RSV08284.1"/>
    <property type="molecule type" value="Genomic_DNA"/>
</dbReference>
<reference evidence="3" key="2">
    <citation type="submission" date="2016-12" db="EMBL/GenBank/DDBJ databases">
        <title>Whole genome sequencing of Sphingomonas sp. ABOJV.</title>
        <authorList>
            <person name="Conlan S."/>
            <person name="Thomas P.J."/>
            <person name="Mullikin J."/>
            <person name="Palmore T.N."/>
            <person name="Frank K.M."/>
            <person name="Segre J.A."/>
        </authorList>
    </citation>
    <scope>NUCLEOTIDE SEQUENCE [LARGE SCALE GENOMIC DNA]</scope>
    <source>
        <strain evidence="3">ABOJV</strain>
    </source>
</reference>
<name>A0A1L6J6Z3_9SPHN</name>
<dbReference type="KEGG" id="skr:BRX40_03860"/>
<reference evidence="2 4" key="3">
    <citation type="submission" date="2018-07" db="EMBL/GenBank/DDBJ databases">
        <title>Genomic and Epidemiologic Investigation of an Indolent Hospital Outbreak.</title>
        <authorList>
            <person name="Johnson R.C."/>
            <person name="Deming C."/>
            <person name="Conlan S."/>
            <person name="Zellmer C.J."/>
            <person name="Michelin A.V."/>
            <person name="Lee-Lin S."/>
            <person name="Thomas P.J."/>
            <person name="Park M."/>
            <person name="Weingarten R.A."/>
            <person name="Less J."/>
            <person name="Dekker J.P."/>
            <person name="Frank K.M."/>
            <person name="Musser K.A."/>
            <person name="Mcquiston J.R."/>
            <person name="Henderson D.K."/>
            <person name="Lau A.F."/>
            <person name="Palmore T.N."/>
            <person name="Segre J.A."/>
        </authorList>
    </citation>
    <scope>NUCLEOTIDE SEQUENCE [LARGE SCALE GENOMIC DNA]</scope>
    <source>
        <strain evidence="2 4">SK-NIH.Env10_0317</strain>
    </source>
</reference>